<dbReference type="EMBL" id="FNHP01000005">
    <property type="protein sequence ID" value="SDM39458.1"/>
    <property type="molecule type" value="Genomic_DNA"/>
</dbReference>
<dbReference type="Proteomes" id="UP000198552">
    <property type="component" value="Unassembled WGS sequence"/>
</dbReference>
<organism evidence="2 3">
    <name type="scientific">Oryzisolibacter propanilivorax</name>
    <dbReference type="NCBI Taxonomy" id="1527607"/>
    <lineage>
        <taxon>Bacteria</taxon>
        <taxon>Pseudomonadati</taxon>
        <taxon>Pseudomonadota</taxon>
        <taxon>Betaproteobacteria</taxon>
        <taxon>Burkholderiales</taxon>
        <taxon>Comamonadaceae</taxon>
        <taxon>Oryzisolibacter</taxon>
    </lineage>
</organism>
<feature type="region of interest" description="Disordered" evidence="1">
    <location>
        <begin position="43"/>
        <end position="62"/>
    </location>
</feature>
<evidence type="ECO:0008006" key="4">
    <source>
        <dbReference type="Google" id="ProtNLM"/>
    </source>
</evidence>
<protein>
    <recommendedName>
        <fullName evidence="4">Nucleotidyltransferase domain-containing protein</fullName>
    </recommendedName>
</protein>
<evidence type="ECO:0000313" key="2">
    <source>
        <dbReference type="EMBL" id="SDM39458.1"/>
    </source>
</evidence>
<proteinExistence type="predicted"/>
<keyword evidence="3" id="KW-1185">Reference proteome</keyword>
<dbReference type="InterPro" id="IPR043519">
    <property type="entry name" value="NT_sf"/>
</dbReference>
<sequence>MTNTVAPVPDIDIAPGDWRIVQDILRRHVPNHAVWAFGSRARKNGKPWSWRSSPTSPCPWPPTPRWPMAFRSPICPGRSTW</sequence>
<dbReference type="SUPFAM" id="SSF81301">
    <property type="entry name" value="Nucleotidyltransferase"/>
    <property type="match status" value="1"/>
</dbReference>
<name>A0A1G9SVG3_9BURK</name>
<dbReference type="RefSeq" id="WP_217629395.1">
    <property type="nucleotide sequence ID" value="NZ_FNHP01000005.1"/>
</dbReference>
<gene>
    <name evidence="2" type="ORF">SAMN05428957_105170</name>
</gene>
<evidence type="ECO:0000313" key="3">
    <source>
        <dbReference type="Proteomes" id="UP000198552"/>
    </source>
</evidence>
<dbReference type="Gene3D" id="3.30.460.10">
    <property type="entry name" value="Beta Polymerase, domain 2"/>
    <property type="match status" value="1"/>
</dbReference>
<evidence type="ECO:0000256" key="1">
    <source>
        <dbReference type="SAM" id="MobiDB-lite"/>
    </source>
</evidence>
<dbReference type="AlphaFoldDB" id="A0A1G9SVG3"/>
<dbReference type="STRING" id="1527607.SAMN05428957_105170"/>
<accession>A0A1G9SVG3</accession>
<reference evidence="3" key="1">
    <citation type="submission" date="2016-10" db="EMBL/GenBank/DDBJ databases">
        <authorList>
            <person name="Varghese N."/>
            <person name="Submissions S."/>
        </authorList>
    </citation>
    <scope>NUCLEOTIDE SEQUENCE [LARGE SCALE GENOMIC DNA]</scope>
    <source>
        <strain evidence="3">EPL6</strain>
    </source>
</reference>